<accession>A0A5K1JVW3</accession>
<feature type="compositionally biased region" description="Basic residues" evidence="1">
    <location>
        <begin position="223"/>
        <end position="235"/>
    </location>
</feature>
<feature type="compositionally biased region" description="Basic and acidic residues" evidence="1">
    <location>
        <begin position="206"/>
        <end position="217"/>
    </location>
</feature>
<feature type="compositionally biased region" description="Low complexity" evidence="1">
    <location>
        <begin position="531"/>
        <end position="552"/>
    </location>
</feature>
<gene>
    <name evidence="2" type="primary">I1RHJ0</name>
</gene>
<feature type="compositionally biased region" description="Polar residues" evidence="1">
    <location>
        <begin position="560"/>
        <end position="573"/>
    </location>
</feature>
<feature type="compositionally biased region" description="Low complexity" evidence="1">
    <location>
        <begin position="273"/>
        <end position="286"/>
    </location>
</feature>
<organism evidence="2">
    <name type="scientific">Ganoderma boninense</name>
    <dbReference type="NCBI Taxonomy" id="34458"/>
    <lineage>
        <taxon>Eukaryota</taxon>
        <taxon>Fungi</taxon>
        <taxon>Dikarya</taxon>
        <taxon>Basidiomycota</taxon>
        <taxon>Agaricomycotina</taxon>
        <taxon>Agaricomycetes</taxon>
        <taxon>Polyporales</taxon>
        <taxon>Polyporaceae</taxon>
        <taxon>Ganoderma</taxon>
    </lineage>
</organism>
<feature type="compositionally biased region" description="Polar residues" evidence="1">
    <location>
        <begin position="236"/>
        <end position="246"/>
    </location>
</feature>
<evidence type="ECO:0000313" key="2">
    <source>
        <dbReference type="EMBL" id="VWO96095.1"/>
    </source>
</evidence>
<evidence type="ECO:0000256" key="1">
    <source>
        <dbReference type="SAM" id="MobiDB-lite"/>
    </source>
</evidence>
<feature type="region of interest" description="Disordered" evidence="1">
    <location>
        <begin position="328"/>
        <end position="441"/>
    </location>
</feature>
<feature type="compositionally biased region" description="Basic and acidic residues" evidence="1">
    <location>
        <begin position="1"/>
        <end position="10"/>
    </location>
</feature>
<dbReference type="AlphaFoldDB" id="A0A5K1JVW3"/>
<feature type="compositionally biased region" description="Polar residues" evidence="1">
    <location>
        <begin position="374"/>
        <end position="385"/>
    </location>
</feature>
<feature type="compositionally biased region" description="Low complexity" evidence="1">
    <location>
        <begin position="19"/>
        <end position="31"/>
    </location>
</feature>
<feature type="compositionally biased region" description="Basic residues" evidence="1">
    <location>
        <begin position="175"/>
        <end position="188"/>
    </location>
</feature>
<reference evidence="2" key="1">
    <citation type="submission" date="2019-10" db="EMBL/GenBank/DDBJ databases">
        <authorList>
            <person name="Nor Muhammad N."/>
        </authorList>
    </citation>
    <scope>NUCLEOTIDE SEQUENCE</scope>
</reference>
<feature type="region of interest" description="Disordered" evidence="1">
    <location>
        <begin position="528"/>
        <end position="607"/>
    </location>
</feature>
<feature type="region of interest" description="Disordered" evidence="1">
    <location>
        <begin position="1"/>
        <end position="47"/>
    </location>
</feature>
<dbReference type="EMBL" id="LR725360">
    <property type="protein sequence ID" value="VWO96095.1"/>
    <property type="molecule type" value="Genomic_DNA"/>
</dbReference>
<sequence length="649" mass="67377">MDTVATEDHAASSPAVEASTTSNVSSPSSQTKGEVLVPATTSGRRSTASKVLRFSDIHIPAPDFNAALSSPPTVPTSILKSVLVKKLPKPPPSIQESSPCVSATVATKKLAAVKADDVLDDLIPASSSPTPNPKKSIKVGMRKNDHTAAHPPLIKPVKRKAVVDSDSDSDVPLASRKRTAGRPTKRARSSPVKSPVAPQASIPKESPPKQRTDHDSLALRPPAHARRRYHARKGRTSSPQLASGDSSGPVPAPIGNFVDVDYDELPTSPPRRAVASGAAGKSSSAARTTNVELGKKAAKANKDLVEGEQVEKAENATNQTTLKKAAKLGKTVKAEKANMATKTEKVAKAGAAKTSPEGSALPMKLEKPRAGATAQKNDVPSNASAKTKTKTKTQKPGNSTKGGELAIDDGLRGDVAANGPPRVPPRPRRAGAGATKTKEKDVAKPAIVTATESDLVPGYPPPQKVKAQPYEGNTHIASVDIHDTVDAAIVATDCRTSSDIIDFTFLDDVQPPQPEIVFSDPSIVDNSTEVARSSSRKSAASKPGAPKSRSAKTPWDAMAQAQSPQEPQRSGPNSLPDAGVVTVLAQGQSEAPAGGTSAPVESPTGTCSTNAKIAVSSVVGACAGKKEAAVQALRYLRRYKFNNSPSSLT</sequence>
<feature type="compositionally biased region" description="Basic and acidic residues" evidence="1">
    <location>
        <begin position="332"/>
        <end position="347"/>
    </location>
</feature>
<protein>
    <submittedName>
        <fullName evidence="2">Zn(2)-C6 fungal-type domain-containing protein</fullName>
    </submittedName>
</protein>
<name>A0A5K1JVW3_9APHY</name>
<proteinExistence type="predicted"/>
<feature type="region of interest" description="Disordered" evidence="1">
    <location>
        <begin position="122"/>
        <end position="295"/>
    </location>
</feature>